<dbReference type="GO" id="GO:0051146">
    <property type="term" value="P:striated muscle cell differentiation"/>
    <property type="evidence" value="ECO:0007669"/>
    <property type="project" value="TreeGrafter"/>
</dbReference>
<evidence type="ECO:0000256" key="4">
    <source>
        <dbReference type="ARBA" id="ARBA00023136"/>
    </source>
</evidence>
<evidence type="ECO:0000313" key="8">
    <source>
        <dbReference type="Proteomes" id="UP000015104"/>
    </source>
</evidence>
<dbReference type="eggNOG" id="ENOG502QWBZ">
    <property type="taxonomic scope" value="Eukaryota"/>
</dbReference>
<name>T1KMT1_TETUR</name>
<accession>T1KMT1</accession>
<evidence type="ECO:0000256" key="3">
    <source>
        <dbReference type="ARBA" id="ARBA00022989"/>
    </source>
</evidence>
<dbReference type="Proteomes" id="UP000015104">
    <property type="component" value="Unassembled WGS sequence"/>
</dbReference>
<dbReference type="InterPro" id="IPR006916">
    <property type="entry name" value="POPDC1-3"/>
</dbReference>
<dbReference type="HOGENOM" id="CLU_048494_2_2_1"/>
<dbReference type="KEGG" id="tut:107365490"/>
<sequence length="235" mass="26889">MDSWIFHSANICLALGFIEFPLESGPLISRCALVIGLILHCDWSIKVICSPLVFTWNVVMLIVNIGHLIHLFYTLRQVNFYSKSLERVYNRMFAPMGVSKLTFQRLSSDDLASIHRLEAGEAYSIQGLTKNDRLSLLVSGRANVISNGKYLHPIEPLEFMDSPEFESNCHNSDDKMNVSIMAVVPCRYISWERCNLEYHLIKETDFSNALSYMVARDITNKLYSMNKKVSLKLLK</sequence>
<dbReference type="EMBL" id="CAEY01000249">
    <property type="status" value="NOT_ANNOTATED_CDS"/>
    <property type="molecule type" value="Genomic_DNA"/>
</dbReference>
<dbReference type="PANTHER" id="PTHR12101">
    <property type="entry name" value="POPEYE DOMAIN CONTAINING PROTEIN"/>
    <property type="match status" value="1"/>
</dbReference>
<dbReference type="GO" id="GO:0030552">
    <property type="term" value="F:cAMP binding"/>
    <property type="evidence" value="ECO:0007669"/>
    <property type="project" value="TreeGrafter"/>
</dbReference>
<feature type="transmembrane region" description="Helical" evidence="5">
    <location>
        <begin position="52"/>
        <end position="73"/>
    </location>
</feature>
<dbReference type="GO" id="GO:0042383">
    <property type="term" value="C:sarcolemma"/>
    <property type="evidence" value="ECO:0007669"/>
    <property type="project" value="TreeGrafter"/>
</dbReference>
<feature type="domain" description="POPDC1-3" evidence="6">
    <location>
        <begin position="2"/>
        <end position="228"/>
    </location>
</feature>
<keyword evidence="8" id="KW-1185">Reference proteome</keyword>
<dbReference type="EnsemblMetazoa" id="tetur15g02780.1">
    <property type="protein sequence ID" value="tetur15g02780.1"/>
    <property type="gene ID" value="tetur15g02780"/>
</dbReference>
<evidence type="ECO:0000256" key="5">
    <source>
        <dbReference type="SAM" id="Phobius"/>
    </source>
</evidence>
<reference evidence="7" key="2">
    <citation type="submission" date="2015-06" db="UniProtKB">
        <authorList>
            <consortium name="EnsemblMetazoa"/>
        </authorList>
    </citation>
    <scope>IDENTIFICATION</scope>
</reference>
<dbReference type="GO" id="GO:0042391">
    <property type="term" value="P:regulation of membrane potential"/>
    <property type="evidence" value="ECO:0007669"/>
    <property type="project" value="TreeGrafter"/>
</dbReference>
<reference evidence="8" key="1">
    <citation type="submission" date="2011-08" db="EMBL/GenBank/DDBJ databases">
        <authorList>
            <person name="Rombauts S."/>
        </authorList>
    </citation>
    <scope>NUCLEOTIDE SEQUENCE</scope>
    <source>
        <strain evidence="8">London</strain>
    </source>
</reference>
<proteinExistence type="predicted"/>
<keyword evidence="4 5" id="KW-0472">Membrane</keyword>
<dbReference type="OMA" id="TSWKQEA"/>
<evidence type="ECO:0000256" key="2">
    <source>
        <dbReference type="ARBA" id="ARBA00022692"/>
    </source>
</evidence>
<dbReference type="GO" id="GO:0007507">
    <property type="term" value="P:heart development"/>
    <property type="evidence" value="ECO:0007669"/>
    <property type="project" value="TreeGrafter"/>
</dbReference>
<dbReference type="PANTHER" id="PTHR12101:SF30">
    <property type="entry name" value="POPEYE DOMAIN-CONTAINING PROTEIN 3-LIKE PROTEIN"/>
    <property type="match status" value="1"/>
</dbReference>
<organism evidence="7 8">
    <name type="scientific">Tetranychus urticae</name>
    <name type="common">Two-spotted spider mite</name>
    <dbReference type="NCBI Taxonomy" id="32264"/>
    <lineage>
        <taxon>Eukaryota</taxon>
        <taxon>Metazoa</taxon>
        <taxon>Ecdysozoa</taxon>
        <taxon>Arthropoda</taxon>
        <taxon>Chelicerata</taxon>
        <taxon>Arachnida</taxon>
        <taxon>Acari</taxon>
        <taxon>Acariformes</taxon>
        <taxon>Trombidiformes</taxon>
        <taxon>Prostigmata</taxon>
        <taxon>Eleutherengona</taxon>
        <taxon>Raphignathae</taxon>
        <taxon>Tetranychoidea</taxon>
        <taxon>Tetranychidae</taxon>
        <taxon>Tetranychus</taxon>
    </lineage>
</organism>
<evidence type="ECO:0000259" key="6">
    <source>
        <dbReference type="Pfam" id="PF04831"/>
    </source>
</evidence>
<evidence type="ECO:0000256" key="1">
    <source>
        <dbReference type="ARBA" id="ARBA00004141"/>
    </source>
</evidence>
<dbReference type="OrthoDB" id="425611at2759"/>
<dbReference type="InterPro" id="IPR055272">
    <property type="entry name" value="POPDC1-3_dom"/>
</dbReference>
<keyword evidence="2 5" id="KW-0812">Transmembrane</keyword>
<dbReference type="Pfam" id="PF04831">
    <property type="entry name" value="POPDC1-3"/>
    <property type="match status" value="1"/>
</dbReference>
<gene>
    <name evidence="7" type="primary">107365490</name>
</gene>
<dbReference type="STRING" id="32264.T1KMT1"/>
<protein>
    <recommendedName>
        <fullName evidence="6">POPDC1-3 domain-containing protein</fullName>
    </recommendedName>
</protein>
<dbReference type="AlphaFoldDB" id="T1KMT1"/>
<evidence type="ECO:0000313" key="7">
    <source>
        <dbReference type="EnsemblMetazoa" id="tetur15g02780.1"/>
    </source>
</evidence>
<keyword evidence="3 5" id="KW-1133">Transmembrane helix</keyword>
<comment type="subcellular location">
    <subcellularLocation>
        <location evidence="1">Membrane</location>
        <topology evidence="1">Multi-pass membrane protein</topology>
    </subcellularLocation>
</comment>